<proteinExistence type="inferred from homology"/>
<comment type="similarity">
    <text evidence="1">Belongs to the ABC transporter superfamily. ABCD family. Peroxisomal fatty acyl CoA transporter (TC 3.A.1.203) subfamily.</text>
</comment>
<keyword evidence="9" id="KW-1185">Reference proteome</keyword>
<evidence type="ECO:0000313" key="9">
    <source>
        <dbReference type="Proteomes" id="UP000230423"/>
    </source>
</evidence>
<dbReference type="EMBL" id="KZ345592">
    <property type="protein sequence ID" value="PIO72801.1"/>
    <property type="molecule type" value="Genomic_DNA"/>
</dbReference>
<dbReference type="GO" id="GO:0016887">
    <property type="term" value="F:ATP hydrolysis activity"/>
    <property type="evidence" value="ECO:0007669"/>
    <property type="project" value="InterPro"/>
</dbReference>
<accession>A0A2G9UR98</accession>
<dbReference type="InterPro" id="IPR050835">
    <property type="entry name" value="ABC_transporter_sub-D"/>
</dbReference>
<dbReference type="Proteomes" id="UP000230423">
    <property type="component" value="Unassembled WGS sequence"/>
</dbReference>
<dbReference type="GO" id="GO:0015910">
    <property type="term" value="P:long-chain fatty acid import into peroxisome"/>
    <property type="evidence" value="ECO:0007669"/>
    <property type="project" value="TreeGrafter"/>
</dbReference>
<dbReference type="Pfam" id="PF06472">
    <property type="entry name" value="ABC_membrane_2"/>
    <property type="match status" value="1"/>
</dbReference>
<evidence type="ECO:0000256" key="5">
    <source>
        <dbReference type="ARBA" id="ARBA00023136"/>
    </source>
</evidence>
<evidence type="ECO:0000259" key="6">
    <source>
        <dbReference type="Pfam" id="PF00005"/>
    </source>
</evidence>
<keyword evidence="4" id="KW-1133">Transmembrane helix</keyword>
<evidence type="ECO:0000256" key="4">
    <source>
        <dbReference type="ARBA" id="ARBA00022989"/>
    </source>
</evidence>
<dbReference type="GO" id="GO:0005524">
    <property type="term" value="F:ATP binding"/>
    <property type="evidence" value="ECO:0007669"/>
    <property type="project" value="UniProtKB-KW"/>
</dbReference>
<evidence type="ECO:0000256" key="3">
    <source>
        <dbReference type="ARBA" id="ARBA00022692"/>
    </source>
</evidence>
<dbReference type="SUPFAM" id="SSF52540">
    <property type="entry name" value="P-loop containing nucleoside triphosphate hydrolases"/>
    <property type="match status" value="1"/>
</dbReference>
<dbReference type="GO" id="GO:0042760">
    <property type="term" value="P:very long-chain fatty acid catabolic process"/>
    <property type="evidence" value="ECO:0007669"/>
    <property type="project" value="TreeGrafter"/>
</dbReference>
<dbReference type="CDD" id="cd03223">
    <property type="entry name" value="ABCD_peroxisomal_ALDP"/>
    <property type="match status" value="1"/>
</dbReference>
<gene>
    <name evidence="8" type="ORF">TELCIR_05251</name>
</gene>
<sequence length="320" mass="36429">MGALSKFDQVRLLASTLTFKQYGPGLCGLAAFFAVIKWYSKASRSIISRDRLQFLVKVLQYGMAMPAISVTNAILKFGISEMKLRFRERLTKHLYSQYLKGFTFYKMANLDNRIQNADQLLTQDVDKFCDGLVELYSNLTKIGRLTVQEQALEGEFRFVNSRLIMNSEEIAFYQVPSGRNVLVCGPNGCGKSSLFRILGELWPLFGGRLTKPAKGKLFYVPQRPYMTLGTLRDQVIYPDRACDMHRKGFKDHDLEEMLEKVQLSHILVREGGWNAVQDWMDVLSGGEKQRIAMARLFYHKPQFAILDECTSAVSVDVEGS</sequence>
<dbReference type="Pfam" id="PF00005">
    <property type="entry name" value="ABC_tran"/>
    <property type="match status" value="1"/>
</dbReference>
<organism evidence="8 9">
    <name type="scientific">Teladorsagia circumcincta</name>
    <name type="common">Brown stomach worm</name>
    <name type="synonym">Ostertagia circumcincta</name>
    <dbReference type="NCBI Taxonomy" id="45464"/>
    <lineage>
        <taxon>Eukaryota</taxon>
        <taxon>Metazoa</taxon>
        <taxon>Ecdysozoa</taxon>
        <taxon>Nematoda</taxon>
        <taxon>Chromadorea</taxon>
        <taxon>Rhabditida</taxon>
        <taxon>Rhabditina</taxon>
        <taxon>Rhabditomorpha</taxon>
        <taxon>Strongyloidea</taxon>
        <taxon>Trichostrongylidae</taxon>
        <taxon>Teladorsagia</taxon>
    </lineage>
</organism>
<feature type="domain" description="ABC transporter" evidence="6">
    <location>
        <begin position="174"/>
        <end position="311"/>
    </location>
</feature>
<evidence type="ECO:0000256" key="2">
    <source>
        <dbReference type="ARBA" id="ARBA00022448"/>
    </source>
</evidence>
<dbReference type="InterPro" id="IPR027417">
    <property type="entry name" value="P-loop_NTPase"/>
</dbReference>
<keyword evidence="3" id="KW-0812">Transmembrane</keyword>
<dbReference type="PANTHER" id="PTHR11384:SF62">
    <property type="entry name" value="ATP-BINDING CASSETTE SUB-FAMILY D MEMBER 3"/>
    <property type="match status" value="1"/>
</dbReference>
<name>A0A2G9UR98_TELCI</name>
<evidence type="ECO:0000313" key="8">
    <source>
        <dbReference type="EMBL" id="PIO72801.1"/>
    </source>
</evidence>
<keyword evidence="8" id="KW-0067">ATP-binding</keyword>
<feature type="domain" description="ABC transmembrane type-1" evidence="7">
    <location>
        <begin position="34"/>
        <end position="141"/>
    </location>
</feature>
<dbReference type="GO" id="GO:0140359">
    <property type="term" value="F:ABC-type transporter activity"/>
    <property type="evidence" value="ECO:0007669"/>
    <property type="project" value="InterPro"/>
</dbReference>
<dbReference type="InterPro" id="IPR011527">
    <property type="entry name" value="ABC1_TM_dom"/>
</dbReference>
<protein>
    <submittedName>
        <fullName evidence="8">ABC transporter, ATP-binding protein</fullName>
    </submittedName>
</protein>
<reference evidence="8 9" key="1">
    <citation type="submission" date="2015-09" db="EMBL/GenBank/DDBJ databases">
        <title>Draft genome of the parasitic nematode Teladorsagia circumcincta isolate WARC Sus (inbred).</title>
        <authorList>
            <person name="Mitreva M."/>
        </authorList>
    </citation>
    <scope>NUCLEOTIDE SEQUENCE [LARGE SCALE GENOMIC DNA]</scope>
    <source>
        <strain evidence="8 9">S</strain>
    </source>
</reference>
<keyword evidence="2" id="KW-0813">Transport</keyword>
<keyword evidence="5" id="KW-0472">Membrane</keyword>
<dbReference type="GO" id="GO:0007031">
    <property type="term" value="P:peroxisome organization"/>
    <property type="evidence" value="ECO:0007669"/>
    <property type="project" value="TreeGrafter"/>
</dbReference>
<dbReference type="GO" id="GO:0005324">
    <property type="term" value="F:long-chain fatty acid transmembrane transporter activity"/>
    <property type="evidence" value="ECO:0007669"/>
    <property type="project" value="TreeGrafter"/>
</dbReference>
<dbReference type="PANTHER" id="PTHR11384">
    <property type="entry name" value="ATP-BINDING CASSETTE, SUB-FAMILY D MEMBER"/>
    <property type="match status" value="1"/>
</dbReference>
<dbReference type="GO" id="GO:0006635">
    <property type="term" value="P:fatty acid beta-oxidation"/>
    <property type="evidence" value="ECO:0007669"/>
    <property type="project" value="TreeGrafter"/>
</dbReference>
<dbReference type="AlphaFoldDB" id="A0A2G9UR98"/>
<evidence type="ECO:0000259" key="7">
    <source>
        <dbReference type="Pfam" id="PF06472"/>
    </source>
</evidence>
<evidence type="ECO:0000256" key="1">
    <source>
        <dbReference type="ARBA" id="ARBA00008575"/>
    </source>
</evidence>
<dbReference type="GO" id="GO:0005778">
    <property type="term" value="C:peroxisomal membrane"/>
    <property type="evidence" value="ECO:0007669"/>
    <property type="project" value="TreeGrafter"/>
</dbReference>
<dbReference type="InterPro" id="IPR003439">
    <property type="entry name" value="ABC_transporter-like_ATP-bd"/>
</dbReference>
<keyword evidence="8" id="KW-0547">Nucleotide-binding</keyword>
<dbReference type="OrthoDB" id="422637at2759"/>
<dbReference type="Gene3D" id="3.40.50.300">
    <property type="entry name" value="P-loop containing nucleotide triphosphate hydrolases"/>
    <property type="match status" value="1"/>
</dbReference>